<proteinExistence type="predicted"/>
<protein>
    <submittedName>
        <fullName evidence="1">Uncharacterized protein</fullName>
    </submittedName>
</protein>
<gene>
    <name evidence="1" type="ORF">LY90DRAFT_503235</name>
</gene>
<evidence type="ECO:0000313" key="2">
    <source>
        <dbReference type="Proteomes" id="UP000193920"/>
    </source>
</evidence>
<name>A0A1Y2EPC5_9FUNG</name>
<evidence type="ECO:0000313" key="1">
    <source>
        <dbReference type="EMBL" id="ORY73377.1"/>
    </source>
</evidence>
<comment type="caution">
    <text evidence="1">The sequence shown here is derived from an EMBL/GenBank/DDBJ whole genome shotgun (WGS) entry which is preliminary data.</text>
</comment>
<dbReference type="Proteomes" id="UP000193920">
    <property type="component" value="Unassembled WGS sequence"/>
</dbReference>
<dbReference type="AlphaFoldDB" id="A0A1Y2EPC5"/>
<reference evidence="1 2" key="1">
    <citation type="submission" date="2016-08" db="EMBL/GenBank/DDBJ databases">
        <title>A Parts List for Fungal Cellulosomes Revealed by Comparative Genomics.</title>
        <authorList>
            <consortium name="DOE Joint Genome Institute"/>
            <person name="Haitjema C.H."/>
            <person name="Gilmore S.P."/>
            <person name="Henske J.K."/>
            <person name="Solomon K.V."/>
            <person name="De Groot R."/>
            <person name="Kuo A."/>
            <person name="Mondo S.J."/>
            <person name="Salamov A.A."/>
            <person name="Labutti K."/>
            <person name="Zhao Z."/>
            <person name="Chiniquy J."/>
            <person name="Barry K."/>
            <person name="Brewer H.M."/>
            <person name="Purvine S.O."/>
            <person name="Wright A.T."/>
            <person name="Boxma B."/>
            <person name="Van Alen T."/>
            <person name="Hackstein J.H."/>
            <person name="Baker S.E."/>
            <person name="Grigoriev I.V."/>
            <person name="O'Malley M.A."/>
        </authorList>
    </citation>
    <scope>NUCLEOTIDE SEQUENCE [LARGE SCALE GENOMIC DNA]</scope>
    <source>
        <strain evidence="1 2">G1</strain>
    </source>
</reference>
<organism evidence="1 2">
    <name type="scientific">Neocallimastix californiae</name>
    <dbReference type="NCBI Taxonomy" id="1754190"/>
    <lineage>
        <taxon>Eukaryota</taxon>
        <taxon>Fungi</taxon>
        <taxon>Fungi incertae sedis</taxon>
        <taxon>Chytridiomycota</taxon>
        <taxon>Chytridiomycota incertae sedis</taxon>
        <taxon>Neocallimastigomycetes</taxon>
        <taxon>Neocallimastigales</taxon>
        <taxon>Neocallimastigaceae</taxon>
        <taxon>Neocallimastix</taxon>
    </lineage>
</organism>
<sequence>MDDQMIKLLKNESELNENKKNEDLIKKYKNNLLNKYKGNIYENVYKVLLMQIFIFCKIYGLTVEENNGSGRYDFGFPNRNKEKEYILIEVKISKSKDGGDDILHEECENAINQIIEKKYKMKHEKNDYSNFINYGIAFWKKTCRIEMKINDNEIEGPLKKL</sequence>
<dbReference type="OrthoDB" id="10505484at2759"/>
<accession>A0A1Y2EPC5</accession>
<dbReference type="InterPro" id="IPR012547">
    <property type="entry name" value="PDDEXK_9"/>
</dbReference>
<dbReference type="Pfam" id="PF08011">
    <property type="entry name" value="PDDEXK_9"/>
    <property type="match status" value="1"/>
</dbReference>
<keyword evidence="2" id="KW-1185">Reference proteome</keyword>
<dbReference type="EMBL" id="MCOG01000034">
    <property type="protein sequence ID" value="ORY73377.1"/>
    <property type="molecule type" value="Genomic_DNA"/>
</dbReference>